<dbReference type="VEuPathDB" id="VectorBase:HLOH_047938"/>
<name>A0A9J6GYX5_HAELO</name>
<dbReference type="Proteomes" id="UP000821853">
    <property type="component" value="Chromosome 8"/>
</dbReference>
<reference evidence="1 2" key="1">
    <citation type="journal article" date="2020" name="Cell">
        <title>Large-Scale Comparative Analyses of Tick Genomes Elucidate Their Genetic Diversity and Vector Capacities.</title>
        <authorList>
            <consortium name="Tick Genome and Microbiome Consortium (TIGMIC)"/>
            <person name="Jia N."/>
            <person name="Wang J."/>
            <person name="Shi W."/>
            <person name="Du L."/>
            <person name="Sun Y."/>
            <person name="Zhan W."/>
            <person name="Jiang J.F."/>
            <person name="Wang Q."/>
            <person name="Zhang B."/>
            <person name="Ji P."/>
            <person name="Bell-Sakyi L."/>
            <person name="Cui X.M."/>
            <person name="Yuan T.T."/>
            <person name="Jiang B.G."/>
            <person name="Yang W.F."/>
            <person name="Lam T.T."/>
            <person name="Chang Q.C."/>
            <person name="Ding S.J."/>
            <person name="Wang X.J."/>
            <person name="Zhu J.G."/>
            <person name="Ruan X.D."/>
            <person name="Zhao L."/>
            <person name="Wei J.T."/>
            <person name="Ye R.Z."/>
            <person name="Que T.C."/>
            <person name="Du C.H."/>
            <person name="Zhou Y.H."/>
            <person name="Cheng J.X."/>
            <person name="Dai P.F."/>
            <person name="Guo W.B."/>
            <person name="Han X.H."/>
            <person name="Huang E.J."/>
            <person name="Li L.F."/>
            <person name="Wei W."/>
            <person name="Gao Y.C."/>
            <person name="Liu J.Z."/>
            <person name="Shao H.Z."/>
            <person name="Wang X."/>
            <person name="Wang C.C."/>
            <person name="Yang T.C."/>
            <person name="Huo Q.B."/>
            <person name="Li W."/>
            <person name="Chen H.Y."/>
            <person name="Chen S.E."/>
            <person name="Zhou L.G."/>
            <person name="Ni X.B."/>
            <person name="Tian J.H."/>
            <person name="Sheng Y."/>
            <person name="Liu T."/>
            <person name="Pan Y.S."/>
            <person name="Xia L.Y."/>
            <person name="Li J."/>
            <person name="Zhao F."/>
            <person name="Cao W.C."/>
        </authorList>
    </citation>
    <scope>NUCLEOTIDE SEQUENCE [LARGE SCALE GENOMIC DNA]</scope>
    <source>
        <strain evidence="1">HaeL-2018</strain>
    </source>
</reference>
<dbReference type="EMBL" id="JABSTR010000010">
    <property type="protein sequence ID" value="KAH9380009.1"/>
    <property type="molecule type" value="Genomic_DNA"/>
</dbReference>
<dbReference type="AlphaFoldDB" id="A0A9J6GYX5"/>
<keyword evidence="2" id="KW-1185">Reference proteome</keyword>
<evidence type="ECO:0000313" key="2">
    <source>
        <dbReference type="Proteomes" id="UP000821853"/>
    </source>
</evidence>
<evidence type="ECO:0000313" key="1">
    <source>
        <dbReference type="EMBL" id="KAH9380009.1"/>
    </source>
</evidence>
<gene>
    <name evidence="1" type="ORF">HPB48_006173</name>
</gene>
<organism evidence="1 2">
    <name type="scientific">Haemaphysalis longicornis</name>
    <name type="common">Bush tick</name>
    <dbReference type="NCBI Taxonomy" id="44386"/>
    <lineage>
        <taxon>Eukaryota</taxon>
        <taxon>Metazoa</taxon>
        <taxon>Ecdysozoa</taxon>
        <taxon>Arthropoda</taxon>
        <taxon>Chelicerata</taxon>
        <taxon>Arachnida</taxon>
        <taxon>Acari</taxon>
        <taxon>Parasitiformes</taxon>
        <taxon>Ixodida</taxon>
        <taxon>Ixodoidea</taxon>
        <taxon>Ixodidae</taxon>
        <taxon>Haemaphysalinae</taxon>
        <taxon>Haemaphysalis</taxon>
    </lineage>
</organism>
<protein>
    <submittedName>
        <fullName evidence="1">Uncharacterized protein</fullName>
    </submittedName>
</protein>
<proteinExistence type="predicted"/>
<comment type="caution">
    <text evidence="1">The sequence shown here is derived from an EMBL/GenBank/DDBJ whole genome shotgun (WGS) entry which is preliminary data.</text>
</comment>
<accession>A0A9J6GYX5</accession>
<sequence length="127" mass="14246">MTFSRSPILPSYNLPDLELTCQAFFGNGTMLSRAELVSYGYTFVWTKNGVYLNHTESSLSPVQLRELNVYTHTIESSQGAYRCGVKALPSGNIIWSQVVNVVLEGEHSAPKAYLDIFCFTNNMRVNK</sequence>
<dbReference type="OrthoDB" id="6487061at2759"/>